<dbReference type="GO" id="GO:0001216">
    <property type="term" value="F:DNA-binding transcription activator activity"/>
    <property type="evidence" value="ECO:0007669"/>
    <property type="project" value="InterPro"/>
</dbReference>
<evidence type="ECO:0000256" key="5">
    <source>
        <dbReference type="ARBA" id="ARBA00023015"/>
    </source>
</evidence>
<evidence type="ECO:0000256" key="8">
    <source>
        <dbReference type="ARBA" id="ARBA00023163"/>
    </source>
</evidence>
<dbReference type="Pfam" id="PF04963">
    <property type="entry name" value="Sigma54_CBD"/>
    <property type="match status" value="1"/>
</dbReference>
<feature type="compositionally biased region" description="Low complexity" evidence="10">
    <location>
        <begin position="77"/>
        <end position="92"/>
    </location>
</feature>
<evidence type="ECO:0000256" key="4">
    <source>
        <dbReference type="ARBA" id="ARBA00022695"/>
    </source>
</evidence>
<dbReference type="EMBL" id="LMTR01000030">
    <property type="protein sequence ID" value="KWT70581.1"/>
    <property type="molecule type" value="Genomic_DNA"/>
</dbReference>
<keyword evidence="2 9" id="KW-0240">DNA-directed RNA polymerase</keyword>
<keyword evidence="14" id="KW-1185">Reference proteome</keyword>
<keyword evidence="7 9" id="KW-0238">DNA-binding</keyword>
<evidence type="ECO:0000256" key="10">
    <source>
        <dbReference type="SAM" id="MobiDB-lite"/>
    </source>
</evidence>
<dbReference type="PROSITE" id="PS50044">
    <property type="entry name" value="SIGMA54_3"/>
    <property type="match status" value="1"/>
</dbReference>
<dbReference type="NCBIfam" id="NF009118">
    <property type="entry name" value="PRK12469.1"/>
    <property type="match status" value="1"/>
</dbReference>
<feature type="region of interest" description="Disordered" evidence="10">
    <location>
        <begin position="49"/>
        <end position="149"/>
    </location>
</feature>
<dbReference type="GO" id="GO:0016779">
    <property type="term" value="F:nucleotidyltransferase activity"/>
    <property type="evidence" value="ECO:0007669"/>
    <property type="project" value="UniProtKB-KW"/>
</dbReference>
<comment type="caution">
    <text evidence="13">The sequence shown here is derived from an EMBL/GenBank/DDBJ whole genome shotgun (WGS) entry which is preliminary data.</text>
</comment>
<dbReference type="RefSeq" id="WP_068460006.1">
    <property type="nucleotide sequence ID" value="NZ_LMTR01000030.1"/>
</dbReference>
<reference evidence="13 14" key="1">
    <citation type="submission" date="2015-10" db="EMBL/GenBank/DDBJ databases">
        <title>Transcriptomic analysis of a linuron degrading triple-species bacterial consortium.</title>
        <authorList>
            <person name="Albers P."/>
        </authorList>
    </citation>
    <scope>NUCLEOTIDE SEQUENCE [LARGE SCALE GENOMIC DNA]</scope>
    <source>
        <strain evidence="13 14">WDL6</strain>
    </source>
</reference>
<dbReference type="PROSITE" id="PS00718">
    <property type="entry name" value="SIGMA54_2"/>
    <property type="match status" value="1"/>
</dbReference>
<accession>A0A109BKN7</accession>
<organism evidence="13 14">
    <name type="scientific">Hyphomicrobium sulfonivorans</name>
    <dbReference type="NCBI Taxonomy" id="121290"/>
    <lineage>
        <taxon>Bacteria</taxon>
        <taxon>Pseudomonadati</taxon>
        <taxon>Pseudomonadota</taxon>
        <taxon>Alphaproteobacteria</taxon>
        <taxon>Hyphomicrobiales</taxon>
        <taxon>Hyphomicrobiaceae</taxon>
        <taxon>Hyphomicrobium</taxon>
    </lineage>
</organism>
<evidence type="ECO:0000256" key="3">
    <source>
        <dbReference type="ARBA" id="ARBA00022679"/>
    </source>
</evidence>
<keyword evidence="4 9" id="KW-0548">Nucleotidyltransferase</keyword>
<dbReference type="PANTHER" id="PTHR32248:SF4">
    <property type="entry name" value="RNA POLYMERASE SIGMA-54 FACTOR"/>
    <property type="match status" value="1"/>
</dbReference>
<dbReference type="OrthoDB" id="9814402at2"/>
<dbReference type="Proteomes" id="UP000059074">
    <property type="component" value="Unassembled WGS sequence"/>
</dbReference>
<dbReference type="InterPro" id="IPR038709">
    <property type="entry name" value="RpoN_core-bd_sf"/>
</dbReference>
<feature type="compositionally biased region" description="Polar residues" evidence="10">
    <location>
        <begin position="123"/>
        <end position="140"/>
    </location>
</feature>
<dbReference type="Pfam" id="PF00309">
    <property type="entry name" value="Sigma54_AID"/>
    <property type="match status" value="1"/>
</dbReference>
<dbReference type="PROSITE" id="PS00717">
    <property type="entry name" value="SIGMA54_1"/>
    <property type="match status" value="1"/>
</dbReference>
<dbReference type="GO" id="GO:0000428">
    <property type="term" value="C:DNA-directed RNA polymerase complex"/>
    <property type="evidence" value="ECO:0007669"/>
    <property type="project" value="UniProtKB-KW"/>
</dbReference>
<evidence type="ECO:0000256" key="1">
    <source>
        <dbReference type="ARBA" id="ARBA00008798"/>
    </source>
</evidence>
<sequence>MALATKLEMRQGQQLVMTPQLQQAIRLLQFSNIELAQFLETELERNPLLEADDNTDAPVRAERDSESDDHIPERAAAESAADNTSDASASDTSGDDDSDWVDLERPAADPEGTFDTEYENLYPDSTRTEQMQDATTTDSGWASLRQRGAGSGEDVNIEAYLQSETSLRDHLSEQLPLALSEPVDRLIGQYLIDMVDEAGYLPADFDRIVESLGAPHAKVEQVLSRLQTFDPPGVFARSLAECLALQLKDQNRYDPIVARFLENLDLLAGHNLPALRRAVDIEMDELLEIIAEIKRLNPKPGLKFGSEYLQPVVPDVLVRAAQDGSWIVELNSETLPRVLVNRTYLTTVTKATGSAADRNYLLECLQTANWLVKSLDQRARTILRVAEEIVRQQDAFFTHGVQFLRPLNLRTVADAISMHESTVSRVTSNKYMATPRGIFEMKYFFTSAIASAEDGAESHSSEAVRHRIKQMIDGESSASVLSDDKIVELLKTDGIDIARRTVAKYREAMRIPSSVQRRRDKRLVVRVSQSEEAL</sequence>
<dbReference type="InterPro" id="IPR007046">
    <property type="entry name" value="RNA_pol_sigma_54_core-bd"/>
</dbReference>
<keyword evidence="5 9" id="KW-0805">Transcription regulation</keyword>
<dbReference type="InterPro" id="IPR000394">
    <property type="entry name" value="RNA_pol_sigma_54"/>
</dbReference>
<keyword evidence="6 9" id="KW-0731">Sigma factor</keyword>
<protein>
    <recommendedName>
        <fullName evidence="9">RNA polymerase sigma-54 factor</fullName>
    </recommendedName>
</protein>
<dbReference type="NCBIfam" id="TIGR02395">
    <property type="entry name" value="rpoN_sigma"/>
    <property type="match status" value="1"/>
</dbReference>
<dbReference type="PRINTS" id="PR00045">
    <property type="entry name" value="SIGMA54FCT"/>
</dbReference>
<evidence type="ECO:0000256" key="2">
    <source>
        <dbReference type="ARBA" id="ARBA00022478"/>
    </source>
</evidence>
<dbReference type="STRING" id="121290.APY04_0861"/>
<name>A0A109BKN7_HYPSL</name>
<dbReference type="GO" id="GO:0006352">
    <property type="term" value="P:DNA-templated transcription initiation"/>
    <property type="evidence" value="ECO:0007669"/>
    <property type="project" value="InterPro"/>
</dbReference>
<dbReference type="Gene3D" id="1.10.10.1330">
    <property type="entry name" value="RNA polymerase sigma-54 factor, core-binding domain"/>
    <property type="match status" value="1"/>
</dbReference>
<keyword evidence="8 9" id="KW-0804">Transcription</keyword>
<feature type="compositionally biased region" description="Basic and acidic residues" evidence="10">
    <location>
        <begin position="59"/>
        <end position="76"/>
    </location>
</feature>
<comment type="similarity">
    <text evidence="1 9">Belongs to the sigma-54 factor family.</text>
</comment>
<dbReference type="InterPro" id="IPR007634">
    <property type="entry name" value="RNA_pol_sigma_54_DNA-bd"/>
</dbReference>
<evidence type="ECO:0000313" key="14">
    <source>
        <dbReference type="Proteomes" id="UP000059074"/>
    </source>
</evidence>
<dbReference type="PATRIC" id="fig|121290.4.peg.1672"/>
<evidence type="ECO:0000259" key="11">
    <source>
        <dbReference type="Pfam" id="PF04552"/>
    </source>
</evidence>
<evidence type="ECO:0000256" key="7">
    <source>
        <dbReference type="ARBA" id="ARBA00023125"/>
    </source>
</evidence>
<feature type="domain" description="RNA polymerase sigma factor 54 DNA-binding" evidence="11">
    <location>
        <begin position="359"/>
        <end position="519"/>
    </location>
</feature>
<evidence type="ECO:0000313" key="13">
    <source>
        <dbReference type="EMBL" id="KWT70581.1"/>
    </source>
</evidence>
<evidence type="ECO:0000259" key="12">
    <source>
        <dbReference type="Pfam" id="PF04963"/>
    </source>
</evidence>
<evidence type="ECO:0000256" key="6">
    <source>
        <dbReference type="ARBA" id="ARBA00023082"/>
    </source>
</evidence>
<keyword evidence="3 9" id="KW-0808">Transferase</keyword>
<dbReference type="PANTHER" id="PTHR32248">
    <property type="entry name" value="RNA POLYMERASE SIGMA-54 FACTOR"/>
    <property type="match status" value="1"/>
</dbReference>
<dbReference type="Pfam" id="PF04552">
    <property type="entry name" value="Sigma54_DBD"/>
    <property type="match status" value="1"/>
</dbReference>
<evidence type="ECO:0000256" key="9">
    <source>
        <dbReference type="PIRNR" id="PIRNR000774"/>
    </source>
</evidence>
<dbReference type="Gene3D" id="1.10.10.60">
    <property type="entry name" value="Homeodomain-like"/>
    <property type="match status" value="1"/>
</dbReference>
<dbReference type="PIRSF" id="PIRSF000774">
    <property type="entry name" value="RpoN"/>
    <property type="match status" value="1"/>
</dbReference>
<dbReference type="GO" id="GO:0003677">
    <property type="term" value="F:DNA binding"/>
    <property type="evidence" value="ECO:0007669"/>
    <property type="project" value="UniProtKB-KW"/>
</dbReference>
<feature type="domain" description="RNA polymerase sigma factor 54 core-binding" evidence="12">
    <location>
        <begin position="157"/>
        <end position="344"/>
    </location>
</feature>
<dbReference type="NCBIfam" id="NF004596">
    <property type="entry name" value="PRK05932.1-3"/>
    <property type="match status" value="1"/>
</dbReference>
<dbReference type="AlphaFoldDB" id="A0A109BKN7"/>
<proteinExistence type="inferred from homology"/>
<dbReference type="GO" id="GO:0016987">
    <property type="term" value="F:sigma factor activity"/>
    <property type="evidence" value="ECO:0007669"/>
    <property type="project" value="UniProtKB-KW"/>
</dbReference>
<gene>
    <name evidence="13" type="ORF">APY04_0861</name>
</gene>
<comment type="function">
    <text evidence="9">Sigma factors are initiation factors that promote the attachment of RNA polymerase to specific initiation sites and are then released.</text>
</comment>